<name>A0A101LV33_PICGL</name>
<evidence type="ECO:0000313" key="1">
    <source>
        <dbReference type="EMBL" id="KUM45904.1"/>
    </source>
</evidence>
<accession>A0A101LV33</accession>
<gene>
    <name evidence="1" type="ORF">ABT39_MTgene2258</name>
</gene>
<protein>
    <submittedName>
        <fullName evidence="1">Uncharacterized protein</fullName>
    </submittedName>
</protein>
<geneLocation type="mitochondrion" evidence="1"/>
<sequence>MIDTTYTQFEDSITQIIYIPQLGTEEPNHGITGIKQRHIIKTRNPRQNRKGIKSHFFVPYLLGITPQNTRNHPDYENTKRELNAVTQRRNSCVGLAREI</sequence>
<keyword evidence="1" id="KW-0496">Mitochondrion</keyword>
<proteinExistence type="predicted"/>
<reference evidence="1" key="1">
    <citation type="journal article" date="2015" name="Genome Biol. Evol.">
        <title>Organellar Genomes of White Spruce (Picea glauca): Assembly and Annotation.</title>
        <authorList>
            <person name="Jackman S.D."/>
            <person name="Warren R.L."/>
            <person name="Gibb E.A."/>
            <person name="Vandervalk B.P."/>
            <person name="Mohamadi H."/>
            <person name="Chu J."/>
            <person name="Raymond A."/>
            <person name="Pleasance S."/>
            <person name="Coope R."/>
            <person name="Wildung M.R."/>
            <person name="Ritland C.E."/>
            <person name="Bousquet J."/>
            <person name="Jones S.J."/>
            <person name="Bohlmann J."/>
            <person name="Birol I."/>
        </authorList>
    </citation>
    <scope>NUCLEOTIDE SEQUENCE [LARGE SCALE GENOMIC DNA]</scope>
    <source>
        <tissue evidence="1">Flushing bud</tissue>
    </source>
</reference>
<dbReference type="AlphaFoldDB" id="A0A101LV33"/>
<organism evidence="1">
    <name type="scientific">Picea glauca</name>
    <name type="common">White spruce</name>
    <name type="synonym">Pinus glauca</name>
    <dbReference type="NCBI Taxonomy" id="3330"/>
    <lineage>
        <taxon>Eukaryota</taxon>
        <taxon>Viridiplantae</taxon>
        <taxon>Streptophyta</taxon>
        <taxon>Embryophyta</taxon>
        <taxon>Tracheophyta</taxon>
        <taxon>Spermatophyta</taxon>
        <taxon>Pinopsida</taxon>
        <taxon>Pinidae</taxon>
        <taxon>Conifers I</taxon>
        <taxon>Pinales</taxon>
        <taxon>Pinaceae</taxon>
        <taxon>Picea</taxon>
    </lineage>
</organism>
<dbReference type="EMBL" id="LKAM01000015">
    <property type="protein sequence ID" value="KUM45904.1"/>
    <property type="molecule type" value="Genomic_DNA"/>
</dbReference>
<comment type="caution">
    <text evidence="1">The sequence shown here is derived from an EMBL/GenBank/DDBJ whole genome shotgun (WGS) entry which is preliminary data.</text>
</comment>